<reference evidence="1 2" key="1">
    <citation type="submission" date="2016-03" db="EMBL/GenBank/DDBJ databases">
        <title>Whole genome sequencing of Grifola frondosa 9006-11.</title>
        <authorList>
            <person name="Min B."/>
            <person name="Park H."/>
            <person name="Kim J.-G."/>
            <person name="Cho H."/>
            <person name="Oh Y.-L."/>
            <person name="Kong W.-S."/>
            <person name="Choi I.-G."/>
        </authorList>
    </citation>
    <scope>NUCLEOTIDE SEQUENCE [LARGE SCALE GENOMIC DNA]</scope>
    <source>
        <strain evidence="1 2">9006-11</strain>
    </source>
</reference>
<sequence length="308" mass="33557">MFQVASRPVAPHLVNIPTTLILNMAQQPVYEPPRLNLPRRLARPTFSEPSRETIARIDPELENVPPEYIRKSLAGQANQMLTALSLLTLPESLPCVNLPPSIDAPVRPSMIMPDSSAFPTHMLAILSSRFPPTLHNRPAVPLLRARSRNALHTSTPTPRVHSSSRRATLSLPIVPLTVPSPETFPLLHAYLHTKRADTLLLSLFPALGSMLPALPASSSSSPRQRSYLSQFSSERLLGLAHALVDAVAGGRGRRDALAVLMAHVKFINGLWQNVCALGVFDPELWGVLDLAWEIVLVALTRAAEGGQA</sequence>
<name>A0A1C7MJ13_GRIFR</name>
<keyword evidence="2" id="KW-1185">Reference proteome</keyword>
<evidence type="ECO:0000313" key="1">
    <source>
        <dbReference type="EMBL" id="OBZ76852.1"/>
    </source>
</evidence>
<dbReference type="AlphaFoldDB" id="A0A1C7MJ13"/>
<dbReference type="OMA" id="YIRKMLA"/>
<gene>
    <name evidence="1" type="ORF">A0H81_03386</name>
</gene>
<organism evidence="1 2">
    <name type="scientific">Grifola frondosa</name>
    <name type="common">Maitake</name>
    <name type="synonym">Polyporus frondosus</name>
    <dbReference type="NCBI Taxonomy" id="5627"/>
    <lineage>
        <taxon>Eukaryota</taxon>
        <taxon>Fungi</taxon>
        <taxon>Dikarya</taxon>
        <taxon>Basidiomycota</taxon>
        <taxon>Agaricomycotina</taxon>
        <taxon>Agaricomycetes</taxon>
        <taxon>Polyporales</taxon>
        <taxon>Grifolaceae</taxon>
        <taxon>Grifola</taxon>
    </lineage>
</organism>
<dbReference type="Proteomes" id="UP000092993">
    <property type="component" value="Unassembled WGS sequence"/>
</dbReference>
<evidence type="ECO:0000313" key="2">
    <source>
        <dbReference type="Proteomes" id="UP000092993"/>
    </source>
</evidence>
<comment type="caution">
    <text evidence="1">The sequence shown here is derived from an EMBL/GenBank/DDBJ whole genome shotgun (WGS) entry which is preliminary data.</text>
</comment>
<proteinExistence type="predicted"/>
<dbReference type="OrthoDB" id="2523383at2759"/>
<dbReference type="EMBL" id="LUGG01000003">
    <property type="protein sequence ID" value="OBZ76852.1"/>
    <property type="molecule type" value="Genomic_DNA"/>
</dbReference>
<accession>A0A1C7MJ13</accession>
<protein>
    <submittedName>
        <fullName evidence="1">Clampless protein 1</fullName>
    </submittedName>
</protein>